<organism evidence="1 2">
    <name type="scientific">Panagrolaimus sp. PS1159</name>
    <dbReference type="NCBI Taxonomy" id="55785"/>
    <lineage>
        <taxon>Eukaryota</taxon>
        <taxon>Metazoa</taxon>
        <taxon>Ecdysozoa</taxon>
        <taxon>Nematoda</taxon>
        <taxon>Chromadorea</taxon>
        <taxon>Rhabditida</taxon>
        <taxon>Tylenchina</taxon>
        <taxon>Panagrolaimomorpha</taxon>
        <taxon>Panagrolaimoidea</taxon>
        <taxon>Panagrolaimidae</taxon>
        <taxon>Panagrolaimus</taxon>
    </lineage>
</organism>
<dbReference type="Proteomes" id="UP000887580">
    <property type="component" value="Unplaced"/>
</dbReference>
<dbReference type="WBParaSite" id="PS1159_v2.g19501.t1">
    <property type="protein sequence ID" value="PS1159_v2.g19501.t1"/>
    <property type="gene ID" value="PS1159_v2.g19501"/>
</dbReference>
<evidence type="ECO:0000313" key="2">
    <source>
        <dbReference type="WBParaSite" id="PS1159_v2.g19501.t1"/>
    </source>
</evidence>
<reference evidence="2" key="1">
    <citation type="submission" date="2022-11" db="UniProtKB">
        <authorList>
            <consortium name="WormBaseParasite"/>
        </authorList>
    </citation>
    <scope>IDENTIFICATION</scope>
</reference>
<proteinExistence type="predicted"/>
<name>A0AC35FP71_9BILA</name>
<protein>
    <submittedName>
        <fullName evidence="2">Alpha-L-fucosidase</fullName>
    </submittedName>
</protein>
<accession>A0AC35FP71</accession>
<sequence length="198" mass="23504">MDWFHPLYLRDAKNNKSDFVEQISYPQMEELVNLYKPDVIWSDGDWDKTDGYWKSKEFLAWLYNDSPIKDKIVVNDRWGKGITGKHGGFLTYSDHYDPGHIVERKWENCMTLDKKAWGYRRDMKASDVCTVHELITQLIRTISCNGNLLLNYGPDKYGTIDPIFVERLTEFGKFIKFYEEAIFETKPWIHQNDSTLIW</sequence>
<evidence type="ECO:0000313" key="1">
    <source>
        <dbReference type="Proteomes" id="UP000887580"/>
    </source>
</evidence>